<keyword evidence="2" id="KW-1185">Reference proteome</keyword>
<sequence>MEKSPLDLGMLPEPLRNLFQSIDPATLEQLKASVDPAALMVFFSNAMEFMRQSLSEQDNQALNQLLANVMQLMNQQGKS</sequence>
<accession>A0A494WUS3</accession>
<organism evidence="1 2">
    <name type="scientific">Desulfofundulus salinus</name>
    <dbReference type="NCBI Taxonomy" id="2419843"/>
    <lineage>
        <taxon>Bacteria</taxon>
        <taxon>Bacillati</taxon>
        <taxon>Bacillota</taxon>
        <taxon>Clostridia</taxon>
        <taxon>Eubacteriales</taxon>
        <taxon>Peptococcaceae</taxon>
        <taxon>Desulfofundulus</taxon>
    </lineage>
</organism>
<dbReference type="OrthoDB" id="1809186at2"/>
<dbReference type="RefSeq" id="WP_121451602.1">
    <property type="nucleotide sequence ID" value="NZ_RBWE01000001.1"/>
</dbReference>
<dbReference type="EMBL" id="RBWE01000001">
    <property type="protein sequence ID" value="RKO67188.1"/>
    <property type="molecule type" value="Genomic_DNA"/>
</dbReference>
<gene>
    <name evidence="1" type="ORF">D7024_09645</name>
</gene>
<protein>
    <submittedName>
        <fullName evidence="1">Uncharacterized protein</fullName>
    </submittedName>
</protein>
<dbReference type="AlphaFoldDB" id="A0A494WUS3"/>
<evidence type="ECO:0000313" key="2">
    <source>
        <dbReference type="Proteomes" id="UP000271256"/>
    </source>
</evidence>
<reference evidence="1 2" key="1">
    <citation type="submission" date="2018-10" db="EMBL/GenBank/DDBJ databases">
        <authorList>
            <person name="Grouzdev D.S."/>
            <person name="Krutkina M.S."/>
            <person name="Tourova T.P."/>
            <person name="Nazina T.N."/>
        </authorList>
    </citation>
    <scope>NUCLEOTIDE SEQUENCE [LARGE SCALE GENOMIC DNA]</scope>
    <source>
        <strain evidence="1 2">435</strain>
    </source>
</reference>
<evidence type="ECO:0000313" key="1">
    <source>
        <dbReference type="EMBL" id="RKO67188.1"/>
    </source>
</evidence>
<proteinExistence type="predicted"/>
<comment type="caution">
    <text evidence="1">The sequence shown here is derived from an EMBL/GenBank/DDBJ whole genome shotgun (WGS) entry which is preliminary data.</text>
</comment>
<name>A0A494WUS3_9FIRM</name>
<dbReference type="Proteomes" id="UP000271256">
    <property type="component" value="Unassembled WGS sequence"/>
</dbReference>